<dbReference type="InterPro" id="IPR012347">
    <property type="entry name" value="Ferritin-like"/>
</dbReference>
<feature type="compositionally biased region" description="Pro residues" evidence="1">
    <location>
        <begin position="29"/>
        <end position="42"/>
    </location>
</feature>
<organism evidence="4 5">
    <name type="scientific">Allosaccharopolyspora coralli</name>
    <dbReference type="NCBI Taxonomy" id="2665642"/>
    <lineage>
        <taxon>Bacteria</taxon>
        <taxon>Bacillati</taxon>
        <taxon>Actinomycetota</taxon>
        <taxon>Actinomycetes</taxon>
        <taxon>Pseudonocardiales</taxon>
        <taxon>Pseudonocardiaceae</taxon>
        <taxon>Allosaccharopolyspora</taxon>
    </lineage>
</organism>
<feature type="domain" description="DUF305" evidence="3">
    <location>
        <begin position="78"/>
        <end position="218"/>
    </location>
</feature>
<dbReference type="PANTHER" id="PTHR36933:SF1">
    <property type="entry name" value="SLL0788 PROTEIN"/>
    <property type="match status" value="1"/>
</dbReference>
<dbReference type="RefSeq" id="WP_154075622.1">
    <property type="nucleotide sequence ID" value="NZ_CP045929.1"/>
</dbReference>
<gene>
    <name evidence="4" type="ORF">GIY23_05250</name>
</gene>
<keyword evidence="2" id="KW-0732">Signal</keyword>
<evidence type="ECO:0000259" key="3">
    <source>
        <dbReference type="Pfam" id="PF03713"/>
    </source>
</evidence>
<dbReference type="KEGG" id="sace:GIY23_05250"/>
<dbReference type="Gene3D" id="1.20.1260.10">
    <property type="match status" value="1"/>
</dbReference>
<keyword evidence="5" id="KW-1185">Reference proteome</keyword>
<feature type="chain" id="PRO_5038743480" evidence="2">
    <location>
        <begin position="19"/>
        <end position="220"/>
    </location>
</feature>
<dbReference type="Proteomes" id="UP000371041">
    <property type="component" value="Chromosome"/>
</dbReference>
<dbReference type="InterPro" id="IPR005183">
    <property type="entry name" value="DUF305_CopM-like"/>
</dbReference>
<feature type="signal peptide" evidence="2">
    <location>
        <begin position="1"/>
        <end position="18"/>
    </location>
</feature>
<feature type="compositionally biased region" description="Low complexity" evidence="1">
    <location>
        <begin position="43"/>
        <end position="55"/>
    </location>
</feature>
<sequence length="220" mass="22895">MRRTMIIGALLAGGLALAGCAPSTEAPSSNPPAPGTPPPPSEIAPAGPENSQGSGDEQGQGQGPGQGEGAGEGPSSTDQQFAQMMVPHHEQALELSELATSTSQNPQVRDLASRIAQAQGPEIGQMRAWLGEQQGQGGETPQQGGMSGMVSPEAMDALRQASGEEFDRLWIEAMIQHHEGAVEMAQTQLEEGSDPRMRGLAEQIVGAQEAELQELRSLQG</sequence>
<feature type="region of interest" description="Disordered" evidence="1">
    <location>
        <begin position="21"/>
        <end position="78"/>
    </location>
</feature>
<evidence type="ECO:0000313" key="5">
    <source>
        <dbReference type="Proteomes" id="UP000371041"/>
    </source>
</evidence>
<feature type="compositionally biased region" description="Gly residues" evidence="1">
    <location>
        <begin position="56"/>
        <end position="72"/>
    </location>
</feature>
<reference evidence="5" key="1">
    <citation type="submission" date="2019-11" db="EMBL/GenBank/DDBJ databases">
        <title>The complete genome sequence of Saccharopolyspora sp. E2A.</title>
        <authorList>
            <person name="Zhang G."/>
        </authorList>
    </citation>
    <scope>NUCLEOTIDE SEQUENCE [LARGE SCALE GENOMIC DNA]</scope>
    <source>
        <strain evidence="5">E2A</strain>
    </source>
</reference>
<accession>A0A5Q3Q355</accession>
<name>A0A5Q3Q355_9PSEU</name>
<dbReference type="Pfam" id="PF03713">
    <property type="entry name" value="DUF305"/>
    <property type="match status" value="1"/>
</dbReference>
<evidence type="ECO:0000256" key="1">
    <source>
        <dbReference type="SAM" id="MobiDB-lite"/>
    </source>
</evidence>
<evidence type="ECO:0000256" key="2">
    <source>
        <dbReference type="SAM" id="SignalP"/>
    </source>
</evidence>
<proteinExistence type="predicted"/>
<dbReference type="EMBL" id="CP045929">
    <property type="protein sequence ID" value="QGK69021.1"/>
    <property type="molecule type" value="Genomic_DNA"/>
</dbReference>
<dbReference type="AlphaFoldDB" id="A0A5Q3Q355"/>
<dbReference type="PANTHER" id="PTHR36933">
    <property type="entry name" value="SLL0788 PROTEIN"/>
    <property type="match status" value="1"/>
</dbReference>
<protein>
    <submittedName>
        <fullName evidence="4">DUF305 domain-containing protein</fullName>
    </submittedName>
</protein>
<evidence type="ECO:0000313" key="4">
    <source>
        <dbReference type="EMBL" id="QGK69021.1"/>
    </source>
</evidence>
<dbReference type="PROSITE" id="PS51257">
    <property type="entry name" value="PROKAR_LIPOPROTEIN"/>
    <property type="match status" value="1"/>
</dbReference>